<feature type="compositionally biased region" description="Basic and acidic residues" evidence="1">
    <location>
        <begin position="1128"/>
        <end position="1137"/>
    </location>
</feature>
<sequence length="1291" mass="144923">MDMIWAVPPAGGGLISTGKSATRATNFGDQRGLFPAAVPSTFSPPPPDVFPKMGSNIMNIKAGANSSLYQICTGLRQRLGDVPGFEDHIIEMEEEEEDSADEPKDPVTLMWNCLRRGYPLMTIYNASSPERPLKFDATQIREDKVGKATTFKFLQACMTDLKIPPHECFLITDLFGEDTTGFVKVTKLVNRVLDILDTRGFLRHNEQPTKAAVAESAPTSYKAHVIEELLMTERNYIQHLEILQEFKRQVTGGIAGDAIHDIFLNLNQLLDFQRRFLVRIEQQNRLSESEQNWGKLFSYYRESFRVYEPFIANQNRCNETVLSVWPKLKKADLSNELRGIVETPSVLLSFLIKPFQRLSKYPLLLAELRTKGGLDLEKQEDLEEGEAAARSIMTRADEAVQKEHHAAAVNELQSRVEDWKGHKINHFGELLHFGNYTVLKGEGAKVVEREVSVIFDSLDPVTRAMVFSLFMRSLHRGTSKPPRPRSWTSALQFLNRNPRGKHVSDLASVPEHSVEEHRPVPVTPKTPPRRSMFLLRRKTPPVCPQILSQAPSQIPVEPPSWSPFRFHFKRRKGPTRGMLGTPPSRISSDAEPPMKTKPPEEQAIEIFQNALQILKIGTEPKPATSEGMNRAPTSESSTDDAYLRIMDWSHNTPFHTKASKAYPPKALTPLKFLLLKSIREARHLYKLDGAFKNTTLFLFSNSQLPDPILSLAARAAATTATATATAEHALGIKPMSDLEKQVADDLAIESLVREQYKVYLFERILLCCKEINPNKPKNKMLAGKQPLVDKKGKLKLQLKGRIFMQNVTDVVTLNQGQYTLQIFWKGDPGVENFVIRFPDEAQMIKWRDTVQAQKKSLCDQARNSGQTGTSATEFNYMKDQVLSKNPYQEDEDMEEEEIISQIVGPTQSSFTVSRNPSSNSLRSIAGPTRMAPPKFPLAEHGNGMYAPPLSLNTNVPPGTAASPGEFPGNSYFSPTNDSPTSTRSTSQQSFSQFTRQQTAAGHWPHEENKHRTAPAMGRAPSREGPAPPNSYVVNGRTVTRPSLPVMAASQNPQQSRLRSASTPDIHNLNAPGARRQGASHLPTQAENVPMPPIPSHMVQGRAPLNRSQTSSPVESQLPIRSATQSPSVHRDRAHRQYQEPIGYDRQGQRLQQSFESETRDYHHGHYAEEPTQLTPQNTETSSSANSIMDYPNQLKVRVRFDPEPSHVTIVVPTFIKHRSLTDRIDSKMAKVTAASIAKKTARLRYEDSDGDMVRIETDEDVHLAIEDWATQNERQILEGPAPDFELQWQQN</sequence>
<dbReference type="Pfam" id="PF15411">
    <property type="entry name" value="PH_10"/>
    <property type="match status" value="1"/>
</dbReference>
<dbReference type="EMBL" id="JACCJC010000012">
    <property type="protein sequence ID" value="KAF6237707.1"/>
    <property type="molecule type" value="Genomic_DNA"/>
</dbReference>
<feature type="domain" description="DH" evidence="2">
    <location>
        <begin position="221"/>
        <end position="399"/>
    </location>
</feature>
<dbReference type="GO" id="GO:0005634">
    <property type="term" value="C:nucleus"/>
    <property type="evidence" value="ECO:0007669"/>
    <property type="project" value="TreeGrafter"/>
</dbReference>
<dbReference type="Pfam" id="PF06395">
    <property type="entry name" value="CDC24"/>
    <property type="match status" value="1"/>
</dbReference>
<gene>
    <name evidence="3" type="ORF">HO173_003908</name>
</gene>
<dbReference type="PANTHER" id="PTHR47339">
    <property type="entry name" value="CELL DIVISION CONTROL PROTEIN 24"/>
    <property type="match status" value="1"/>
</dbReference>
<dbReference type="GO" id="GO:0031106">
    <property type="term" value="P:septin ring organization"/>
    <property type="evidence" value="ECO:0007669"/>
    <property type="project" value="TreeGrafter"/>
</dbReference>
<dbReference type="InterPro" id="IPR011993">
    <property type="entry name" value="PH-like_dom_sf"/>
</dbReference>
<dbReference type="PANTHER" id="PTHR47339:SF1">
    <property type="entry name" value="CELL DIVISION CONTROL PROTEIN 24"/>
    <property type="match status" value="1"/>
</dbReference>
<accession>A0A8H6FZF2</accession>
<dbReference type="InterPro" id="IPR010481">
    <property type="entry name" value="Cdc24/Scd1_N"/>
</dbReference>
<feature type="compositionally biased region" description="Low complexity" evidence="1">
    <location>
        <begin position="980"/>
        <end position="998"/>
    </location>
</feature>
<dbReference type="CDD" id="cd00160">
    <property type="entry name" value="RhoGEF"/>
    <property type="match status" value="1"/>
</dbReference>
<evidence type="ECO:0000313" key="4">
    <source>
        <dbReference type="Proteomes" id="UP000578531"/>
    </source>
</evidence>
<name>A0A8H6FZF2_9LECA</name>
<dbReference type="FunFam" id="3.10.20.90:FF:000176">
    <property type="entry name" value="Rho guanyl nucleotide exchange factor"/>
    <property type="match status" value="1"/>
</dbReference>
<keyword evidence="4" id="KW-1185">Reference proteome</keyword>
<feature type="compositionally biased region" description="Polar residues" evidence="1">
    <location>
        <begin position="1105"/>
        <end position="1114"/>
    </location>
</feature>
<dbReference type="SUPFAM" id="SSF48065">
    <property type="entry name" value="DBL homology domain (DH-domain)"/>
    <property type="match status" value="1"/>
</dbReference>
<feature type="compositionally biased region" description="Polar residues" evidence="1">
    <location>
        <begin position="907"/>
        <end position="922"/>
    </location>
</feature>
<dbReference type="InterPro" id="IPR053026">
    <property type="entry name" value="CDC42_GEF"/>
</dbReference>
<dbReference type="Proteomes" id="UP000578531">
    <property type="component" value="Unassembled WGS sequence"/>
</dbReference>
<dbReference type="GO" id="GO:0000935">
    <property type="term" value="C:division septum"/>
    <property type="evidence" value="ECO:0007669"/>
    <property type="project" value="TreeGrafter"/>
</dbReference>
<dbReference type="PROSITE" id="PS50010">
    <property type="entry name" value="DH_2"/>
    <property type="match status" value="1"/>
</dbReference>
<dbReference type="SUPFAM" id="SSF54277">
    <property type="entry name" value="CAD &amp; PB1 domains"/>
    <property type="match status" value="1"/>
</dbReference>
<protein>
    <recommendedName>
        <fullName evidence="2">DH domain-containing protein</fullName>
    </recommendedName>
</protein>
<dbReference type="Pfam" id="PF00621">
    <property type="entry name" value="RhoGEF"/>
    <property type="match status" value="1"/>
</dbReference>
<dbReference type="Gene3D" id="3.10.20.90">
    <property type="entry name" value="Phosphatidylinositol 3-kinase Catalytic Subunit, Chain A, domain 1"/>
    <property type="match status" value="1"/>
</dbReference>
<dbReference type="GO" id="GO:0005085">
    <property type="term" value="F:guanyl-nucleotide exchange factor activity"/>
    <property type="evidence" value="ECO:0007669"/>
    <property type="project" value="InterPro"/>
</dbReference>
<evidence type="ECO:0000313" key="3">
    <source>
        <dbReference type="EMBL" id="KAF6237707.1"/>
    </source>
</evidence>
<dbReference type="InterPro" id="IPR000219">
    <property type="entry name" value="DH_dom"/>
</dbReference>
<evidence type="ECO:0000256" key="1">
    <source>
        <dbReference type="SAM" id="MobiDB-lite"/>
    </source>
</evidence>
<dbReference type="CDD" id="cd05992">
    <property type="entry name" value="PB1"/>
    <property type="match status" value="1"/>
</dbReference>
<dbReference type="GeneID" id="59285573"/>
<dbReference type="GO" id="GO:0005737">
    <property type="term" value="C:cytoplasm"/>
    <property type="evidence" value="ECO:0007669"/>
    <property type="project" value="TreeGrafter"/>
</dbReference>
<dbReference type="RefSeq" id="XP_037167025.1">
    <property type="nucleotide sequence ID" value="XM_037305832.1"/>
</dbReference>
<dbReference type="OrthoDB" id="1594986at2759"/>
<dbReference type="Gene3D" id="2.30.29.30">
    <property type="entry name" value="Pleckstrin-homology domain (PH domain)/Phosphotyrosine-binding domain (PTB)"/>
    <property type="match status" value="1"/>
</dbReference>
<evidence type="ECO:0000259" key="2">
    <source>
        <dbReference type="PROSITE" id="PS50010"/>
    </source>
</evidence>
<organism evidence="3 4">
    <name type="scientific">Letharia columbiana</name>
    <dbReference type="NCBI Taxonomy" id="112416"/>
    <lineage>
        <taxon>Eukaryota</taxon>
        <taxon>Fungi</taxon>
        <taxon>Dikarya</taxon>
        <taxon>Ascomycota</taxon>
        <taxon>Pezizomycotina</taxon>
        <taxon>Lecanoromycetes</taxon>
        <taxon>OSLEUM clade</taxon>
        <taxon>Lecanoromycetidae</taxon>
        <taxon>Lecanorales</taxon>
        <taxon>Lecanorineae</taxon>
        <taxon>Parmeliaceae</taxon>
        <taxon>Letharia</taxon>
    </lineage>
</organism>
<dbReference type="SMART" id="SM00325">
    <property type="entry name" value="RhoGEF"/>
    <property type="match status" value="1"/>
</dbReference>
<dbReference type="GO" id="GO:0030010">
    <property type="term" value="P:establishment of cell polarity"/>
    <property type="evidence" value="ECO:0007669"/>
    <property type="project" value="TreeGrafter"/>
</dbReference>
<feature type="region of interest" description="Disordered" evidence="1">
    <location>
        <begin position="907"/>
        <end position="1033"/>
    </location>
</feature>
<feature type="compositionally biased region" description="Polar residues" evidence="1">
    <location>
        <begin position="970"/>
        <end position="979"/>
    </location>
</feature>
<feature type="region of interest" description="Disordered" evidence="1">
    <location>
        <begin position="571"/>
        <end position="597"/>
    </location>
</feature>
<dbReference type="InterPro" id="IPR035899">
    <property type="entry name" value="DBL_dom_sf"/>
</dbReference>
<dbReference type="SUPFAM" id="SSF50729">
    <property type="entry name" value="PH domain-like"/>
    <property type="match status" value="1"/>
</dbReference>
<reference evidence="3 4" key="1">
    <citation type="journal article" date="2020" name="Genomics">
        <title>Complete, high-quality genomes from long-read metagenomic sequencing of two wolf lichen thalli reveals enigmatic genome architecture.</title>
        <authorList>
            <person name="McKenzie S.K."/>
            <person name="Walston R.F."/>
            <person name="Allen J.L."/>
        </authorList>
    </citation>
    <scope>NUCLEOTIDE SEQUENCE [LARGE SCALE GENOMIC DNA]</scope>
    <source>
        <strain evidence="3">WasteWater2</strain>
    </source>
</reference>
<feature type="region of interest" description="Disordered" evidence="1">
    <location>
        <begin position="499"/>
        <end position="528"/>
    </location>
</feature>
<feature type="region of interest" description="Disordered" evidence="1">
    <location>
        <begin position="1083"/>
        <end position="1147"/>
    </location>
</feature>
<dbReference type="GO" id="GO:0043332">
    <property type="term" value="C:mating projection tip"/>
    <property type="evidence" value="ECO:0007669"/>
    <property type="project" value="TreeGrafter"/>
</dbReference>
<dbReference type="Gene3D" id="1.20.900.10">
    <property type="entry name" value="Dbl homology (DH) domain"/>
    <property type="match status" value="1"/>
</dbReference>
<proteinExistence type="predicted"/>
<comment type="caution">
    <text evidence="3">The sequence shown here is derived from an EMBL/GenBank/DDBJ whole genome shotgun (WGS) entry which is preliminary data.</text>
</comment>